<feature type="coiled-coil region" evidence="1">
    <location>
        <begin position="228"/>
        <end position="255"/>
    </location>
</feature>
<feature type="transmembrane region" description="Helical" evidence="2">
    <location>
        <begin position="96"/>
        <end position="114"/>
    </location>
</feature>
<evidence type="ECO:0000256" key="2">
    <source>
        <dbReference type="SAM" id="Phobius"/>
    </source>
</evidence>
<dbReference type="OrthoDB" id="2097220at2759"/>
<name>A0A0L0HH20_SPIPD</name>
<dbReference type="PANTHER" id="PTHR41390:SF1">
    <property type="entry name" value="NADH-UBIQUINONE OXIDOREDUCTASE 213 KDA SUBUNIT"/>
    <property type="match status" value="1"/>
</dbReference>
<proteinExistence type="predicted"/>
<sequence length="262" mass="29174">MDTQVHSTSPYAPERNSTMFVLQSTAVAGLTGSTLGAIFAAVRGQSRLAWAFSMGTNWVLAFAPFFGIREAVLHYRYQKNAAEGVDSFRMRDKDELISSITSGAIVGAGMGLIWRGPRALLSGSLMYSLLACGGQTLYLVGRQWRLRTALQQRIDNQSPIPDRDQGFSLSRFWQMEILRPDPSAKPAPAAEIDPVGSLFVWARDKINANVDLPDWTSPLLNAWDIEYRKRLNIRLKILESQVGELRETVGTLRKDVGEDNVR</sequence>
<reference evidence="3 4" key="1">
    <citation type="submission" date="2009-08" db="EMBL/GenBank/DDBJ databases">
        <title>The Genome Sequence of Spizellomyces punctatus strain DAOM BR117.</title>
        <authorList>
            <consortium name="The Broad Institute Genome Sequencing Platform"/>
            <person name="Russ C."/>
            <person name="Cuomo C."/>
            <person name="Shea T."/>
            <person name="Young S.K."/>
            <person name="Zeng Q."/>
            <person name="Koehrsen M."/>
            <person name="Haas B."/>
            <person name="Borodovsky M."/>
            <person name="Guigo R."/>
            <person name="Alvarado L."/>
            <person name="Berlin A."/>
            <person name="Bochicchio J."/>
            <person name="Borenstein D."/>
            <person name="Chapman S."/>
            <person name="Chen Z."/>
            <person name="Engels R."/>
            <person name="Freedman E."/>
            <person name="Gellesch M."/>
            <person name="Goldberg J."/>
            <person name="Griggs A."/>
            <person name="Gujja S."/>
            <person name="Heiman D."/>
            <person name="Hepburn T."/>
            <person name="Howarth C."/>
            <person name="Jen D."/>
            <person name="Larson L."/>
            <person name="Lewis B."/>
            <person name="Mehta T."/>
            <person name="Park D."/>
            <person name="Pearson M."/>
            <person name="Roberts A."/>
            <person name="Saif S."/>
            <person name="Shenoy N."/>
            <person name="Sisk P."/>
            <person name="Stolte C."/>
            <person name="Sykes S."/>
            <person name="Thomson T."/>
            <person name="Walk T."/>
            <person name="White J."/>
            <person name="Yandava C."/>
            <person name="Burger G."/>
            <person name="Gray M.W."/>
            <person name="Holland P.W.H."/>
            <person name="King N."/>
            <person name="Lang F.B.F."/>
            <person name="Roger A.J."/>
            <person name="Ruiz-Trillo I."/>
            <person name="Lander E."/>
            <person name="Nusbaum C."/>
        </authorList>
    </citation>
    <scope>NUCLEOTIDE SEQUENCE [LARGE SCALE GENOMIC DNA]</scope>
    <source>
        <strain evidence="3 4">DAOM BR117</strain>
    </source>
</reference>
<protein>
    <submittedName>
        <fullName evidence="3">Uncharacterized protein</fullName>
    </submittedName>
</protein>
<feature type="transmembrane region" description="Helical" evidence="2">
    <location>
        <begin position="20"/>
        <end position="42"/>
    </location>
</feature>
<dbReference type="VEuPathDB" id="FungiDB:SPPG_04696"/>
<feature type="transmembrane region" description="Helical" evidence="2">
    <location>
        <begin position="48"/>
        <end position="68"/>
    </location>
</feature>
<dbReference type="PANTHER" id="PTHR41390">
    <property type="entry name" value="CHROMOSOME 7, WHOLE GENOME SHOTGUN SEQUENCE"/>
    <property type="match status" value="1"/>
</dbReference>
<keyword evidence="2" id="KW-0472">Membrane</keyword>
<keyword evidence="2" id="KW-0812">Transmembrane</keyword>
<accession>A0A0L0HH20</accession>
<keyword evidence="2" id="KW-1133">Transmembrane helix</keyword>
<organism evidence="3 4">
    <name type="scientific">Spizellomyces punctatus (strain DAOM BR117)</name>
    <dbReference type="NCBI Taxonomy" id="645134"/>
    <lineage>
        <taxon>Eukaryota</taxon>
        <taxon>Fungi</taxon>
        <taxon>Fungi incertae sedis</taxon>
        <taxon>Chytridiomycota</taxon>
        <taxon>Chytridiomycota incertae sedis</taxon>
        <taxon>Chytridiomycetes</taxon>
        <taxon>Spizellomycetales</taxon>
        <taxon>Spizellomycetaceae</taxon>
        <taxon>Spizellomyces</taxon>
    </lineage>
</organism>
<dbReference type="Proteomes" id="UP000053201">
    <property type="component" value="Unassembled WGS sequence"/>
</dbReference>
<evidence type="ECO:0000256" key="1">
    <source>
        <dbReference type="SAM" id="Coils"/>
    </source>
</evidence>
<dbReference type="InParanoid" id="A0A0L0HH20"/>
<dbReference type="RefSeq" id="XP_016608411.1">
    <property type="nucleotide sequence ID" value="XM_016752927.1"/>
</dbReference>
<gene>
    <name evidence="3" type="ORF">SPPG_04696</name>
</gene>
<evidence type="ECO:0000313" key="3">
    <source>
        <dbReference type="EMBL" id="KND00372.1"/>
    </source>
</evidence>
<dbReference type="GeneID" id="27688128"/>
<dbReference type="EMBL" id="KQ257456">
    <property type="protein sequence ID" value="KND00372.1"/>
    <property type="molecule type" value="Genomic_DNA"/>
</dbReference>
<keyword evidence="1" id="KW-0175">Coiled coil</keyword>
<feature type="transmembrane region" description="Helical" evidence="2">
    <location>
        <begin position="120"/>
        <end position="140"/>
    </location>
</feature>
<dbReference type="AlphaFoldDB" id="A0A0L0HH20"/>
<keyword evidence="4" id="KW-1185">Reference proteome</keyword>
<evidence type="ECO:0000313" key="4">
    <source>
        <dbReference type="Proteomes" id="UP000053201"/>
    </source>
</evidence>